<dbReference type="InterPro" id="IPR029058">
    <property type="entry name" value="AB_hydrolase_fold"/>
</dbReference>
<name>A0A1R4HCM1_9GAMM</name>
<proteinExistence type="predicted"/>
<dbReference type="Pfam" id="PF12146">
    <property type="entry name" value="Hydrolase_4"/>
    <property type="match status" value="1"/>
</dbReference>
<dbReference type="Proteomes" id="UP000195442">
    <property type="component" value="Unassembled WGS sequence"/>
</dbReference>
<protein>
    <submittedName>
        <fullName evidence="2">Hydrolase, exosortase system type 1 associated</fullName>
    </submittedName>
</protein>
<sequence>MSAAARFSPFFLNTEGRALFCVFYPAQETLKPKGFIVHIPAFAEEMNKSRRMVALQAQHFAKNNYSVLVVDLLGTGDSAGDFSDATWSIWKQDIEAACQWLTGQGASAITLWGLRLGALLALDFAADTTFKINHVLCWQPVLSGELFMTQFLRLRIAAAMMDKNAPQEKTADLKQQLLDGQSIEVSGYALHPDLVKPLLTLSANRIAIGNVEHISIIEVLASPDKPVSASTQKFVGEQQNKARSIAMSTVVGSPFWATQEIAEVPELLTASINCLI</sequence>
<gene>
    <name evidence="2" type="ORF">CRENPOLYSF2_370065</name>
</gene>
<accession>A0A1R4HCM1</accession>
<reference evidence="3" key="1">
    <citation type="submission" date="2017-02" db="EMBL/GenBank/DDBJ databases">
        <authorList>
            <person name="Daims H."/>
        </authorList>
    </citation>
    <scope>NUCLEOTIDE SEQUENCE [LARGE SCALE GENOMIC DNA]</scope>
</reference>
<dbReference type="InterPro" id="IPR022742">
    <property type="entry name" value="Hydrolase_4"/>
</dbReference>
<dbReference type="GO" id="GO:0016787">
    <property type="term" value="F:hydrolase activity"/>
    <property type="evidence" value="ECO:0007669"/>
    <property type="project" value="UniProtKB-KW"/>
</dbReference>
<evidence type="ECO:0000313" key="3">
    <source>
        <dbReference type="Proteomes" id="UP000195442"/>
    </source>
</evidence>
<dbReference type="EMBL" id="FUKJ01000301">
    <property type="protein sequence ID" value="SJM93985.1"/>
    <property type="molecule type" value="Genomic_DNA"/>
</dbReference>
<feature type="domain" description="Serine aminopeptidase S33" evidence="1">
    <location>
        <begin position="32"/>
        <end position="175"/>
    </location>
</feature>
<keyword evidence="2" id="KW-0378">Hydrolase</keyword>
<evidence type="ECO:0000313" key="2">
    <source>
        <dbReference type="EMBL" id="SJM93985.1"/>
    </source>
</evidence>
<dbReference type="NCBIfam" id="TIGR03101">
    <property type="entry name" value="hydr2_PEP"/>
    <property type="match status" value="1"/>
</dbReference>
<dbReference type="SUPFAM" id="SSF53474">
    <property type="entry name" value="alpha/beta-Hydrolases"/>
    <property type="match status" value="1"/>
</dbReference>
<dbReference type="Gene3D" id="3.40.50.1820">
    <property type="entry name" value="alpha/beta hydrolase"/>
    <property type="match status" value="1"/>
</dbReference>
<dbReference type="RefSeq" id="WP_179210257.1">
    <property type="nucleotide sequence ID" value="NZ_FUKJ01000301.1"/>
</dbReference>
<dbReference type="InterPro" id="IPR017532">
    <property type="entry name" value="Hydrolase-2_PEP"/>
</dbReference>
<organism evidence="2 3">
    <name type="scientific">Crenothrix polyspora</name>
    <dbReference type="NCBI Taxonomy" id="360316"/>
    <lineage>
        <taxon>Bacteria</taxon>
        <taxon>Pseudomonadati</taxon>
        <taxon>Pseudomonadota</taxon>
        <taxon>Gammaproteobacteria</taxon>
        <taxon>Methylococcales</taxon>
        <taxon>Crenotrichaceae</taxon>
        <taxon>Crenothrix</taxon>
    </lineage>
</organism>
<evidence type="ECO:0000259" key="1">
    <source>
        <dbReference type="Pfam" id="PF12146"/>
    </source>
</evidence>
<dbReference type="AlphaFoldDB" id="A0A1R4HCM1"/>
<keyword evidence="3" id="KW-1185">Reference proteome</keyword>